<evidence type="ECO:0000256" key="8">
    <source>
        <dbReference type="SAM" id="Phobius"/>
    </source>
</evidence>
<dbReference type="GO" id="GO:0022857">
    <property type="term" value="F:transmembrane transporter activity"/>
    <property type="evidence" value="ECO:0007669"/>
    <property type="project" value="InterPro"/>
</dbReference>
<evidence type="ECO:0000256" key="3">
    <source>
        <dbReference type="ARBA" id="ARBA00022475"/>
    </source>
</evidence>
<dbReference type="PANTHER" id="PTHR48021:SF39">
    <property type="entry name" value="MAJOR FACILITATOR SUPERFAMILY (MFS) PROFILE DOMAIN-CONTAINING PROTEIN"/>
    <property type="match status" value="1"/>
</dbReference>
<accession>A0A9P0A0K2</accession>
<dbReference type="Gene3D" id="1.20.1250.20">
    <property type="entry name" value="MFS general substrate transporter like domains"/>
    <property type="match status" value="1"/>
</dbReference>
<dbReference type="Pfam" id="PF00083">
    <property type="entry name" value="Sugar_tr"/>
    <property type="match status" value="1"/>
</dbReference>
<feature type="transmembrane region" description="Helical" evidence="8">
    <location>
        <begin position="281"/>
        <end position="299"/>
    </location>
</feature>
<feature type="transmembrane region" description="Helical" evidence="8">
    <location>
        <begin position="121"/>
        <end position="145"/>
    </location>
</feature>
<evidence type="ECO:0000256" key="4">
    <source>
        <dbReference type="ARBA" id="ARBA00022597"/>
    </source>
</evidence>
<evidence type="ECO:0000256" key="7">
    <source>
        <dbReference type="ARBA" id="ARBA00023136"/>
    </source>
</evidence>
<keyword evidence="5 8" id="KW-0812">Transmembrane</keyword>
<evidence type="ECO:0000313" key="10">
    <source>
        <dbReference type="EMBL" id="CAH0381778.1"/>
    </source>
</evidence>
<dbReference type="GO" id="GO:0005886">
    <property type="term" value="C:plasma membrane"/>
    <property type="evidence" value="ECO:0007669"/>
    <property type="project" value="UniProtKB-SubCell"/>
</dbReference>
<dbReference type="EMBL" id="OU963862">
    <property type="protein sequence ID" value="CAH0381778.1"/>
    <property type="molecule type" value="Genomic_DNA"/>
</dbReference>
<feature type="transmembrane region" description="Helical" evidence="8">
    <location>
        <begin position="350"/>
        <end position="371"/>
    </location>
</feature>
<sequence>MDQNKPSQDTSKITPKVTACRRILSQVTATSVVILLYLSLGMVIGFPAILIPAVTNDDNADNLHLTMAQASWCASLSFIFQPVGGIMTGLCLQSLGCKAVMILLNIPHIVCWLMTYYASSIYTLCFAQAFFGCVLGLIEVPGLRYVSEISEPSVRGIIISSTSFFVSVGYLIMIFIGSLTDWRNAAAISASLPLLCIILLILIPESPMWLMSKGRSEDALRSLQWLRGWTSAQMVHEEFQRIKFYSKNKTQKFLKTDHSCDSRSGSGGLSYFMTSAFLKPLSKCCILFAIFDFGGMISFRSYLVKILQDLHSPVSSKWSSLWVALFGILGNVGCMLFIKKVKKKPMLRISLLCCTLCLIFLTMFLLGYMRVIADSAFHHWCPLIMIVALFFFYNLGIHPIAWAFLGEILPYRGRGPATSFVVCSHNLFTFVSVKTFPNLTQWLGLEGALLVYAGVCLCGILFTYFLPETEGKHLSDIEIEVACGGKTNEDGLKATPCGS</sequence>
<dbReference type="PROSITE" id="PS50850">
    <property type="entry name" value="MFS"/>
    <property type="match status" value="1"/>
</dbReference>
<gene>
    <name evidence="10" type="ORF">BEMITA_LOCUS1394</name>
</gene>
<dbReference type="InterPro" id="IPR020846">
    <property type="entry name" value="MFS_dom"/>
</dbReference>
<evidence type="ECO:0000259" key="9">
    <source>
        <dbReference type="PROSITE" id="PS50850"/>
    </source>
</evidence>
<reference evidence="10" key="1">
    <citation type="submission" date="2021-12" db="EMBL/GenBank/DDBJ databases">
        <authorList>
            <person name="King R."/>
        </authorList>
    </citation>
    <scope>NUCLEOTIDE SEQUENCE</scope>
</reference>
<dbReference type="AlphaFoldDB" id="A0A9P0A0K2"/>
<dbReference type="KEGG" id="btab:109043164"/>
<feature type="transmembrane region" description="Helical" evidence="8">
    <location>
        <begin position="448"/>
        <end position="466"/>
    </location>
</feature>
<keyword evidence="6 8" id="KW-1133">Transmembrane helix</keyword>
<feature type="domain" description="Major facilitator superfamily (MFS) profile" evidence="9">
    <location>
        <begin position="25"/>
        <end position="471"/>
    </location>
</feature>
<feature type="transmembrane region" description="Helical" evidence="8">
    <location>
        <begin position="157"/>
        <end position="179"/>
    </location>
</feature>
<evidence type="ECO:0000313" key="11">
    <source>
        <dbReference type="Proteomes" id="UP001152759"/>
    </source>
</evidence>
<dbReference type="SUPFAM" id="SSF103473">
    <property type="entry name" value="MFS general substrate transporter"/>
    <property type="match status" value="1"/>
</dbReference>
<dbReference type="Proteomes" id="UP001152759">
    <property type="component" value="Chromosome 1"/>
</dbReference>
<dbReference type="InterPro" id="IPR005828">
    <property type="entry name" value="MFS_sugar_transport-like"/>
</dbReference>
<keyword evidence="4" id="KW-0762">Sugar transport</keyword>
<dbReference type="InterPro" id="IPR050549">
    <property type="entry name" value="MFS_Trehalose_Transporter"/>
</dbReference>
<evidence type="ECO:0000256" key="5">
    <source>
        <dbReference type="ARBA" id="ARBA00022692"/>
    </source>
</evidence>
<feature type="transmembrane region" description="Helical" evidence="8">
    <location>
        <begin position="383"/>
        <end position="405"/>
    </location>
</feature>
<dbReference type="FunFam" id="1.20.1250.20:FF:000218">
    <property type="entry name" value="facilitated trehalose transporter Tret1"/>
    <property type="match status" value="1"/>
</dbReference>
<keyword evidence="3" id="KW-1003">Cell membrane</keyword>
<feature type="transmembrane region" description="Helical" evidence="8">
    <location>
        <begin position="319"/>
        <end position="338"/>
    </location>
</feature>
<evidence type="ECO:0000256" key="1">
    <source>
        <dbReference type="ARBA" id="ARBA00004651"/>
    </source>
</evidence>
<evidence type="ECO:0000256" key="2">
    <source>
        <dbReference type="ARBA" id="ARBA00022448"/>
    </source>
</evidence>
<keyword evidence="11" id="KW-1185">Reference proteome</keyword>
<keyword evidence="7 8" id="KW-0472">Membrane</keyword>
<evidence type="ECO:0000256" key="6">
    <source>
        <dbReference type="ARBA" id="ARBA00022989"/>
    </source>
</evidence>
<feature type="transmembrane region" description="Helical" evidence="8">
    <location>
        <begin position="185"/>
        <end position="203"/>
    </location>
</feature>
<feature type="transmembrane region" description="Helical" evidence="8">
    <location>
        <begin position="63"/>
        <end position="83"/>
    </location>
</feature>
<keyword evidence="2" id="KW-0813">Transport</keyword>
<feature type="transmembrane region" description="Helical" evidence="8">
    <location>
        <begin position="31"/>
        <end position="51"/>
    </location>
</feature>
<feature type="transmembrane region" description="Helical" evidence="8">
    <location>
        <begin position="95"/>
        <end position="115"/>
    </location>
</feature>
<name>A0A9P0A0K2_BEMTA</name>
<protein>
    <recommendedName>
        <fullName evidence="9">Major facilitator superfamily (MFS) profile domain-containing protein</fullName>
    </recommendedName>
</protein>
<dbReference type="PANTHER" id="PTHR48021">
    <property type="match status" value="1"/>
</dbReference>
<organism evidence="10 11">
    <name type="scientific">Bemisia tabaci</name>
    <name type="common">Sweetpotato whitefly</name>
    <name type="synonym">Aleurodes tabaci</name>
    <dbReference type="NCBI Taxonomy" id="7038"/>
    <lineage>
        <taxon>Eukaryota</taxon>
        <taxon>Metazoa</taxon>
        <taxon>Ecdysozoa</taxon>
        <taxon>Arthropoda</taxon>
        <taxon>Hexapoda</taxon>
        <taxon>Insecta</taxon>
        <taxon>Pterygota</taxon>
        <taxon>Neoptera</taxon>
        <taxon>Paraneoptera</taxon>
        <taxon>Hemiptera</taxon>
        <taxon>Sternorrhyncha</taxon>
        <taxon>Aleyrodoidea</taxon>
        <taxon>Aleyrodidae</taxon>
        <taxon>Aleyrodinae</taxon>
        <taxon>Bemisia</taxon>
    </lineage>
</organism>
<proteinExistence type="predicted"/>
<comment type="subcellular location">
    <subcellularLocation>
        <location evidence="1">Cell membrane</location>
        <topology evidence="1">Multi-pass membrane protein</topology>
    </subcellularLocation>
</comment>
<dbReference type="InterPro" id="IPR036259">
    <property type="entry name" value="MFS_trans_sf"/>
</dbReference>